<keyword evidence="10" id="KW-1185">Reference proteome</keyword>
<name>A0A917U4K7_9ACTN</name>
<keyword evidence="7" id="KW-1278">Translocase</keyword>
<comment type="function">
    <text evidence="7">NDH-1 shuttles electrons from NADH, via FMN and iron-sulfur (Fe-S) centers, to quinones in the respiratory chain. The immediate electron acceptor for the enzyme in this species is believed to be a menaquinone. Couples the redox reaction to proton translocation (for every two electrons transferred, four hydrogen ions are translocated across the cytoplasmic membrane), and thus conserves the redox energy in a proton gradient.</text>
</comment>
<sequence length="158" mass="17447">MHSGKKAHYLESFTFRHVGDRDYPGTVRIVSGYLGGYATLGLLLLVGAGVFVAAFAANRLLGPRRSADSAATQSGKYETYECGLDPVGGDWAQAQIRYYVYAYLYVLFAVESVFLFPWAVIFDRPGYGGAVVVEMAIFVAVLALGILYAWRKNILRWT</sequence>
<evidence type="ECO:0000313" key="9">
    <source>
        <dbReference type="EMBL" id="GGM56957.1"/>
    </source>
</evidence>
<evidence type="ECO:0000256" key="1">
    <source>
        <dbReference type="ARBA" id="ARBA00004141"/>
    </source>
</evidence>
<keyword evidence="7 8" id="KW-0874">Quinone</keyword>
<evidence type="ECO:0000313" key="10">
    <source>
        <dbReference type="Proteomes" id="UP000642070"/>
    </source>
</evidence>
<comment type="catalytic activity">
    <reaction evidence="7 8">
        <text>a quinone + NADH + 5 H(+)(in) = a quinol + NAD(+) + 4 H(+)(out)</text>
        <dbReference type="Rhea" id="RHEA:57888"/>
        <dbReference type="ChEBI" id="CHEBI:15378"/>
        <dbReference type="ChEBI" id="CHEBI:24646"/>
        <dbReference type="ChEBI" id="CHEBI:57540"/>
        <dbReference type="ChEBI" id="CHEBI:57945"/>
        <dbReference type="ChEBI" id="CHEBI:132124"/>
    </reaction>
</comment>
<feature type="transmembrane region" description="Helical" evidence="7">
    <location>
        <begin position="34"/>
        <end position="57"/>
    </location>
</feature>
<evidence type="ECO:0000256" key="6">
    <source>
        <dbReference type="ARBA" id="ARBA00023136"/>
    </source>
</evidence>
<evidence type="ECO:0000256" key="5">
    <source>
        <dbReference type="ARBA" id="ARBA00022989"/>
    </source>
</evidence>
<evidence type="ECO:0000256" key="8">
    <source>
        <dbReference type="RuleBase" id="RU003639"/>
    </source>
</evidence>
<evidence type="ECO:0000256" key="4">
    <source>
        <dbReference type="ARBA" id="ARBA00022692"/>
    </source>
</evidence>
<comment type="caution">
    <text evidence="9">The sequence shown here is derived from an EMBL/GenBank/DDBJ whole genome shotgun (WGS) entry which is preliminary data.</text>
</comment>
<dbReference type="AlphaFoldDB" id="A0A917U4K7"/>
<keyword evidence="7" id="KW-1003">Cell membrane</keyword>
<keyword evidence="6 7" id="KW-0472">Membrane</keyword>
<protein>
    <recommendedName>
        <fullName evidence="7">NADH-quinone oxidoreductase subunit A</fullName>
        <ecNumber evidence="7">7.1.1.-</ecNumber>
    </recommendedName>
    <alternativeName>
        <fullName evidence="7">NADH dehydrogenase I subunit A</fullName>
    </alternativeName>
    <alternativeName>
        <fullName evidence="7">NDH-1 subunit A</fullName>
    </alternativeName>
    <alternativeName>
        <fullName evidence="7">NUO1</fullName>
    </alternativeName>
</protein>
<organism evidence="9 10">
    <name type="scientific">Dactylosporangium sucinum</name>
    <dbReference type="NCBI Taxonomy" id="1424081"/>
    <lineage>
        <taxon>Bacteria</taxon>
        <taxon>Bacillati</taxon>
        <taxon>Actinomycetota</taxon>
        <taxon>Actinomycetes</taxon>
        <taxon>Micromonosporales</taxon>
        <taxon>Micromonosporaceae</taxon>
        <taxon>Dactylosporangium</taxon>
    </lineage>
</organism>
<dbReference type="PANTHER" id="PTHR11058">
    <property type="entry name" value="NADH-UBIQUINONE OXIDOREDUCTASE CHAIN 3"/>
    <property type="match status" value="1"/>
</dbReference>
<dbReference type="InterPro" id="IPR038430">
    <property type="entry name" value="NDAH_ubi_oxred_su3_sf"/>
</dbReference>
<dbReference type="InterPro" id="IPR023043">
    <property type="entry name" value="NAD(P)H_OxRDtase_bac/plastid"/>
</dbReference>
<dbReference type="EMBL" id="BMPI01000039">
    <property type="protein sequence ID" value="GGM56957.1"/>
    <property type="molecule type" value="Genomic_DNA"/>
</dbReference>
<comment type="similarity">
    <text evidence="2 7 8">Belongs to the complex I subunit 3 family.</text>
</comment>
<keyword evidence="5 7" id="KW-1133">Transmembrane helix</keyword>
<accession>A0A917U4K7</accession>
<dbReference type="GO" id="GO:0030964">
    <property type="term" value="C:NADH dehydrogenase complex"/>
    <property type="evidence" value="ECO:0007669"/>
    <property type="project" value="TreeGrafter"/>
</dbReference>
<dbReference type="PANTHER" id="PTHR11058:SF9">
    <property type="entry name" value="NADH-UBIQUINONE OXIDOREDUCTASE CHAIN 3"/>
    <property type="match status" value="1"/>
</dbReference>
<evidence type="ECO:0000256" key="2">
    <source>
        <dbReference type="ARBA" id="ARBA00008472"/>
    </source>
</evidence>
<dbReference type="GO" id="GO:0050136">
    <property type="term" value="F:NADH dehydrogenase (quinone) (non-electrogenic) activity"/>
    <property type="evidence" value="ECO:0007669"/>
    <property type="project" value="UniProtKB-UniRule"/>
</dbReference>
<dbReference type="GO" id="GO:0048038">
    <property type="term" value="F:quinone binding"/>
    <property type="evidence" value="ECO:0007669"/>
    <property type="project" value="UniProtKB-KW"/>
</dbReference>
<evidence type="ECO:0000256" key="3">
    <source>
        <dbReference type="ARBA" id="ARBA00022448"/>
    </source>
</evidence>
<dbReference type="Proteomes" id="UP000642070">
    <property type="component" value="Unassembled WGS sequence"/>
</dbReference>
<dbReference type="InterPro" id="IPR000440">
    <property type="entry name" value="NADH_UbQ/plastoQ_OxRdtase_su3"/>
</dbReference>
<reference evidence="9" key="2">
    <citation type="submission" date="2020-09" db="EMBL/GenBank/DDBJ databases">
        <authorList>
            <person name="Sun Q."/>
            <person name="Ohkuma M."/>
        </authorList>
    </citation>
    <scope>NUCLEOTIDE SEQUENCE</scope>
    <source>
        <strain evidence="9">JCM 19831</strain>
    </source>
</reference>
<dbReference type="GO" id="GO:0008137">
    <property type="term" value="F:NADH dehydrogenase (ubiquinone) activity"/>
    <property type="evidence" value="ECO:0007669"/>
    <property type="project" value="InterPro"/>
</dbReference>
<keyword evidence="3 7" id="KW-0813">Transport</keyword>
<keyword evidence="4 7" id="KW-0812">Transmembrane</keyword>
<evidence type="ECO:0000256" key="7">
    <source>
        <dbReference type="HAMAP-Rule" id="MF_01394"/>
    </source>
</evidence>
<gene>
    <name evidence="7" type="primary">nuoA</name>
    <name evidence="9" type="ORF">GCM10007977_068340</name>
</gene>
<feature type="transmembrane region" description="Helical" evidence="7">
    <location>
        <begin position="100"/>
        <end position="121"/>
    </location>
</feature>
<dbReference type="Gene3D" id="1.20.58.1610">
    <property type="entry name" value="NADH:ubiquinone/plastoquinone oxidoreductase, chain 3"/>
    <property type="match status" value="1"/>
</dbReference>
<dbReference type="Pfam" id="PF00507">
    <property type="entry name" value="Oxidored_q4"/>
    <property type="match status" value="1"/>
</dbReference>
<dbReference type="GO" id="GO:0005886">
    <property type="term" value="C:plasma membrane"/>
    <property type="evidence" value="ECO:0007669"/>
    <property type="project" value="UniProtKB-SubCell"/>
</dbReference>
<feature type="transmembrane region" description="Helical" evidence="7">
    <location>
        <begin position="127"/>
        <end position="150"/>
    </location>
</feature>
<proteinExistence type="inferred from homology"/>
<dbReference type="EC" id="7.1.1.-" evidence="7"/>
<dbReference type="HAMAP" id="MF_01394">
    <property type="entry name" value="NDH1_NuoA"/>
    <property type="match status" value="1"/>
</dbReference>
<keyword evidence="7 8" id="KW-0520">NAD</keyword>
<comment type="subunit">
    <text evidence="7">NDH-1 is composed of 14 different subunits. Subunits NuoA, H, J, K, L, M, N constitute the membrane sector of the complex.</text>
</comment>
<reference evidence="9" key="1">
    <citation type="journal article" date="2014" name="Int. J. Syst. Evol. Microbiol.">
        <title>Complete genome sequence of Corynebacterium casei LMG S-19264T (=DSM 44701T), isolated from a smear-ripened cheese.</title>
        <authorList>
            <consortium name="US DOE Joint Genome Institute (JGI-PGF)"/>
            <person name="Walter F."/>
            <person name="Albersmeier A."/>
            <person name="Kalinowski J."/>
            <person name="Ruckert C."/>
        </authorList>
    </citation>
    <scope>NUCLEOTIDE SEQUENCE</scope>
    <source>
        <strain evidence="9">JCM 19831</strain>
    </source>
</reference>
<comment type="subcellular location">
    <subcellularLocation>
        <location evidence="7 8">Cell membrane</location>
        <topology evidence="7 8">Multi-pass membrane protein</topology>
    </subcellularLocation>
    <subcellularLocation>
        <location evidence="1">Membrane</location>
        <topology evidence="1">Multi-pass membrane protein</topology>
    </subcellularLocation>
</comment>